<evidence type="ECO:0000256" key="10">
    <source>
        <dbReference type="ARBA" id="ARBA00023170"/>
    </source>
</evidence>
<dbReference type="SUPFAM" id="SSF52047">
    <property type="entry name" value="RNI-like"/>
    <property type="match status" value="1"/>
</dbReference>
<evidence type="ECO:0000256" key="5">
    <source>
        <dbReference type="ARBA" id="ARBA00022692"/>
    </source>
</evidence>
<evidence type="ECO:0000256" key="3">
    <source>
        <dbReference type="ARBA" id="ARBA00022475"/>
    </source>
</evidence>
<dbReference type="Gene3D" id="3.80.10.10">
    <property type="entry name" value="Ribonuclease Inhibitor"/>
    <property type="match status" value="2"/>
</dbReference>
<keyword evidence="13" id="KW-1185">Reference proteome</keyword>
<evidence type="ECO:0000256" key="2">
    <source>
        <dbReference type="ARBA" id="ARBA00009592"/>
    </source>
</evidence>
<keyword evidence="9" id="KW-0472">Membrane</keyword>
<dbReference type="PANTHER" id="PTHR48063:SF98">
    <property type="entry name" value="LRR RECEPTOR-LIKE SERINE_THREONINE-PROTEIN KINASE FLS2"/>
    <property type="match status" value="1"/>
</dbReference>
<dbReference type="FunFam" id="3.80.10.10:FF:001347">
    <property type="entry name" value="LRR receptor-like serine/threonine-protein kinase GSO2"/>
    <property type="match status" value="1"/>
</dbReference>
<name>A0ABD1MHY4_9FABA</name>
<evidence type="ECO:0000256" key="9">
    <source>
        <dbReference type="ARBA" id="ARBA00023136"/>
    </source>
</evidence>
<dbReference type="Proteomes" id="UP001603857">
    <property type="component" value="Unassembled WGS sequence"/>
</dbReference>
<evidence type="ECO:0000313" key="12">
    <source>
        <dbReference type="EMBL" id="KAL2335374.1"/>
    </source>
</evidence>
<evidence type="ECO:0000256" key="7">
    <source>
        <dbReference type="ARBA" id="ARBA00022737"/>
    </source>
</evidence>
<dbReference type="FunFam" id="3.80.10.10:FF:000111">
    <property type="entry name" value="LRR receptor-like serine/threonine-protein kinase ERECTA"/>
    <property type="match status" value="1"/>
</dbReference>
<evidence type="ECO:0000256" key="8">
    <source>
        <dbReference type="ARBA" id="ARBA00022989"/>
    </source>
</evidence>
<evidence type="ECO:0000256" key="6">
    <source>
        <dbReference type="ARBA" id="ARBA00022729"/>
    </source>
</evidence>
<dbReference type="FunFam" id="3.80.10.10:FF:000095">
    <property type="entry name" value="LRR receptor-like serine/threonine-protein kinase GSO1"/>
    <property type="match status" value="1"/>
</dbReference>
<dbReference type="InterPro" id="IPR001611">
    <property type="entry name" value="Leu-rich_rpt"/>
</dbReference>
<keyword evidence="6" id="KW-0732">Signal</keyword>
<accession>A0ABD1MHY4</accession>
<dbReference type="GO" id="GO:0005886">
    <property type="term" value="C:plasma membrane"/>
    <property type="evidence" value="ECO:0007669"/>
    <property type="project" value="UniProtKB-SubCell"/>
</dbReference>
<comment type="caution">
    <text evidence="12">The sequence shown here is derived from an EMBL/GenBank/DDBJ whole genome shotgun (WGS) entry which is preliminary data.</text>
</comment>
<keyword evidence="8" id="KW-1133">Transmembrane helix</keyword>
<evidence type="ECO:0008006" key="14">
    <source>
        <dbReference type="Google" id="ProtNLM"/>
    </source>
</evidence>
<comment type="similarity">
    <text evidence="2">Belongs to the RLP family.</text>
</comment>
<reference evidence="12 13" key="1">
    <citation type="submission" date="2024-08" db="EMBL/GenBank/DDBJ databases">
        <title>Insights into the chromosomal genome structure of Flemingia macrophylla.</title>
        <authorList>
            <person name="Ding Y."/>
            <person name="Zhao Y."/>
            <person name="Bi W."/>
            <person name="Wu M."/>
            <person name="Zhao G."/>
            <person name="Gong Y."/>
            <person name="Li W."/>
            <person name="Zhang P."/>
        </authorList>
    </citation>
    <scope>NUCLEOTIDE SEQUENCE [LARGE SCALE GENOMIC DNA]</scope>
    <source>
        <strain evidence="12">DYQJB</strain>
        <tissue evidence="12">Leaf</tissue>
    </source>
</reference>
<dbReference type="AlphaFoldDB" id="A0ABD1MHY4"/>
<sequence>MISLQYLDLSDNELDGSIIKSFHTLCQLKWLDLGFNKLSDQPSDYIQELVYARNLKWLSLSNNPFISGPLPDFSRFSSLKELSLGSTNIVGPLSFDHFPRLEYLDLSRNGLNGSLPVLKVSKLSSSLEFLYLSHNQLNGTLPTTLGQFSNHQCLDLSWNKFSGIIVEAHLLSLSKLDVLSLSGNSISFKVNPNWVPPFQLRFFEASSCNLGPQFPMWLKYQRKLTGLEIANTSIIGSFPKWFWDISSRLIYLNVSHNKLSGVLPKSLSSKAELFSTLDFSFNNLSGEVPHFSPKMYGLLLSNNMFSRFVSSFCATLPNHLSYLDLSSNLLVGPLPDCWEKFQSLTHLNFANNSLSGRIPKSIGTFQQIESIHLNNNNFSGQFPSLTRCKSLQFIDFGDNNLEGTLPTWIGHNLFGLIVLKLRHNKIQGSIPTGLCNLVFLQVLDLSSNNITGEIPQCLSHITALSKKEFPRKIISYFPYTISFSWQENNFLADETILAWKGKEREYGKLLGLVTFVDLSSNNLAGEIPKSLTTLIALIALNLSRNNLTGFIPNNIGRMQMLETLDLSRNHLYGRMPSSFSNLSFLSYMNLSFNNLSGEIPISTQLQTFDASTYVGNIGLCGPPLTKQCSGDVVPPIPRVDKNDTDEDEDKLINIGSLKHHHAIWGLNSQCGSNIKGNLWDWKSQTPELQIRLQLNGNNLGHIS</sequence>
<dbReference type="EMBL" id="JBGMDY010000005">
    <property type="protein sequence ID" value="KAL2335374.1"/>
    <property type="molecule type" value="Genomic_DNA"/>
</dbReference>
<keyword evidence="10" id="KW-0675">Receptor</keyword>
<comment type="subcellular location">
    <subcellularLocation>
        <location evidence="1">Cell membrane</location>
        <topology evidence="1">Single-pass type I membrane protein</topology>
    </subcellularLocation>
</comment>
<evidence type="ECO:0000256" key="4">
    <source>
        <dbReference type="ARBA" id="ARBA00022614"/>
    </source>
</evidence>
<evidence type="ECO:0000256" key="11">
    <source>
        <dbReference type="ARBA" id="ARBA00023180"/>
    </source>
</evidence>
<dbReference type="SMART" id="SM00369">
    <property type="entry name" value="LRR_TYP"/>
    <property type="match status" value="6"/>
</dbReference>
<organism evidence="12 13">
    <name type="scientific">Flemingia macrophylla</name>
    <dbReference type="NCBI Taxonomy" id="520843"/>
    <lineage>
        <taxon>Eukaryota</taxon>
        <taxon>Viridiplantae</taxon>
        <taxon>Streptophyta</taxon>
        <taxon>Embryophyta</taxon>
        <taxon>Tracheophyta</taxon>
        <taxon>Spermatophyta</taxon>
        <taxon>Magnoliopsida</taxon>
        <taxon>eudicotyledons</taxon>
        <taxon>Gunneridae</taxon>
        <taxon>Pentapetalae</taxon>
        <taxon>rosids</taxon>
        <taxon>fabids</taxon>
        <taxon>Fabales</taxon>
        <taxon>Fabaceae</taxon>
        <taxon>Papilionoideae</taxon>
        <taxon>50 kb inversion clade</taxon>
        <taxon>NPAAA clade</taxon>
        <taxon>indigoferoid/millettioid clade</taxon>
        <taxon>Phaseoleae</taxon>
        <taxon>Flemingia</taxon>
    </lineage>
</organism>
<dbReference type="SUPFAM" id="SSF52058">
    <property type="entry name" value="L domain-like"/>
    <property type="match status" value="1"/>
</dbReference>
<evidence type="ECO:0000256" key="1">
    <source>
        <dbReference type="ARBA" id="ARBA00004251"/>
    </source>
</evidence>
<dbReference type="SMART" id="SM00364">
    <property type="entry name" value="LRR_BAC"/>
    <property type="match status" value="5"/>
</dbReference>
<keyword evidence="3" id="KW-1003">Cell membrane</keyword>
<proteinExistence type="inferred from homology"/>
<dbReference type="PANTHER" id="PTHR48063">
    <property type="entry name" value="LRR RECEPTOR-LIKE KINASE"/>
    <property type="match status" value="1"/>
</dbReference>
<gene>
    <name evidence="12" type="ORF">Fmac_016587</name>
</gene>
<evidence type="ECO:0000313" key="13">
    <source>
        <dbReference type="Proteomes" id="UP001603857"/>
    </source>
</evidence>
<keyword evidence="5" id="KW-0812">Transmembrane</keyword>
<protein>
    <recommendedName>
        <fullName evidence="14">Receptor-like protein 12</fullName>
    </recommendedName>
</protein>
<keyword evidence="7" id="KW-0677">Repeat</keyword>
<dbReference type="InterPro" id="IPR003591">
    <property type="entry name" value="Leu-rich_rpt_typical-subtyp"/>
</dbReference>
<dbReference type="InterPro" id="IPR032675">
    <property type="entry name" value="LRR_dom_sf"/>
</dbReference>
<keyword evidence="4" id="KW-0433">Leucine-rich repeat</keyword>
<keyword evidence="11" id="KW-0325">Glycoprotein</keyword>
<dbReference type="InterPro" id="IPR046956">
    <property type="entry name" value="RLP23-like"/>
</dbReference>
<dbReference type="Pfam" id="PF13855">
    <property type="entry name" value="LRR_8"/>
    <property type="match status" value="2"/>
</dbReference>
<dbReference type="Pfam" id="PF00560">
    <property type="entry name" value="LRR_1"/>
    <property type="match status" value="8"/>
</dbReference>
<dbReference type="PRINTS" id="PR00019">
    <property type="entry name" value="LEURICHRPT"/>
</dbReference>